<dbReference type="RefSeq" id="WP_201682762.1">
    <property type="nucleotide sequence ID" value="NZ_JAEQNA010000001.1"/>
</dbReference>
<sequence>MAKLTLKASPTFQAKVGIPVAGGASVDVLFTFKHRTKTELVEFVSTRADKTDEDSFLDMVTGWDLEDEFGPDAVKLLLENYIGAAVATYEVYKAELVKAKSGN</sequence>
<dbReference type="AlphaFoldDB" id="A0A936ZM27"/>
<dbReference type="Pfam" id="PF08748">
    <property type="entry name" value="Phage_TAC_4"/>
    <property type="match status" value="1"/>
</dbReference>
<accession>A0A936ZM27</accession>
<dbReference type="InterPro" id="IPR014859">
    <property type="entry name" value="Phage_TAC_4"/>
</dbReference>
<dbReference type="Proteomes" id="UP000613011">
    <property type="component" value="Unassembled WGS sequence"/>
</dbReference>
<name>A0A936ZM27_9BURK</name>
<reference evidence="1" key="1">
    <citation type="submission" date="2021-01" db="EMBL/GenBank/DDBJ databases">
        <title>Ramlibacter sp. strain AW1 16S ribosomal RNA gene Genome sequencing and assembly.</title>
        <authorList>
            <person name="Kang M."/>
        </authorList>
    </citation>
    <scope>NUCLEOTIDE SEQUENCE</scope>
    <source>
        <strain evidence="1">AW1</strain>
    </source>
</reference>
<evidence type="ECO:0000313" key="1">
    <source>
        <dbReference type="EMBL" id="MBL0419755.1"/>
    </source>
</evidence>
<keyword evidence="2" id="KW-1185">Reference proteome</keyword>
<evidence type="ECO:0000313" key="2">
    <source>
        <dbReference type="Proteomes" id="UP000613011"/>
    </source>
</evidence>
<comment type="caution">
    <text evidence="1">The sequence shown here is derived from an EMBL/GenBank/DDBJ whole genome shotgun (WGS) entry which is preliminary data.</text>
</comment>
<evidence type="ECO:0008006" key="3">
    <source>
        <dbReference type="Google" id="ProtNLM"/>
    </source>
</evidence>
<dbReference type="EMBL" id="JAEQNA010000001">
    <property type="protein sequence ID" value="MBL0419755.1"/>
    <property type="molecule type" value="Genomic_DNA"/>
</dbReference>
<proteinExistence type="predicted"/>
<protein>
    <recommendedName>
        <fullName evidence="3">Phage tail assembly chaperone</fullName>
    </recommendedName>
</protein>
<gene>
    <name evidence="1" type="ORF">JI739_05275</name>
</gene>
<organism evidence="1 2">
    <name type="scientific">Ramlibacter aurantiacus</name>
    <dbReference type="NCBI Taxonomy" id="2801330"/>
    <lineage>
        <taxon>Bacteria</taxon>
        <taxon>Pseudomonadati</taxon>
        <taxon>Pseudomonadota</taxon>
        <taxon>Betaproteobacteria</taxon>
        <taxon>Burkholderiales</taxon>
        <taxon>Comamonadaceae</taxon>
        <taxon>Ramlibacter</taxon>
    </lineage>
</organism>